<evidence type="ECO:0008006" key="3">
    <source>
        <dbReference type="Google" id="ProtNLM"/>
    </source>
</evidence>
<proteinExistence type="predicted"/>
<protein>
    <recommendedName>
        <fullName evidence="3">PAS domain-containing protein</fullName>
    </recommendedName>
</protein>
<evidence type="ECO:0000313" key="1">
    <source>
        <dbReference type="EMBL" id="KAG8622843.1"/>
    </source>
</evidence>
<gene>
    <name evidence="1" type="ORF">KVT40_009354</name>
</gene>
<sequence length="255" mass="28565">MTAHDAVVTEDVEGPGRNATVAFFAWASSDSIDLVNFRDALWSAFTIKGRWRVISGIISKDYQRPSTTPSSLGRRNSARCHFYPDQSLPHLDFIRGYRWHDTPLGSIDTWPPTLQNAVQFCLSNPAPSAVFTTPERIMVYNEAFCPLIGSWHPKLVGSSLKTEWDFWPHYENICLKVEATKQAVSVIAANGPLFERNGFLQETFFTFDYIPIFDGVGNVIAVCDQATDVTQDMFARGRMKTLQMTSDIATPATTL</sequence>
<dbReference type="Gene3D" id="3.30.450.20">
    <property type="entry name" value="PAS domain"/>
    <property type="match status" value="1"/>
</dbReference>
<reference evidence="1" key="1">
    <citation type="submission" date="2021-07" db="EMBL/GenBank/DDBJ databases">
        <title>Elsinoe batatas strain:CRI-CJ2 Genome sequencing and assembly.</title>
        <authorList>
            <person name="Huang L."/>
        </authorList>
    </citation>
    <scope>NUCLEOTIDE SEQUENCE</scope>
    <source>
        <strain evidence="1">CRI-CJ2</strain>
    </source>
</reference>
<accession>A0A8K0PD99</accession>
<name>A0A8K0PD99_9PEZI</name>
<evidence type="ECO:0000313" key="2">
    <source>
        <dbReference type="Proteomes" id="UP000809789"/>
    </source>
</evidence>
<dbReference type="EMBL" id="JAESVG020000012">
    <property type="protein sequence ID" value="KAG8622843.1"/>
    <property type="molecule type" value="Genomic_DNA"/>
</dbReference>
<comment type="caution">
    <text evidence="1">The sequence shown here is derived from an EMBL/GenBank/DDBJ whole genome shotgun (WGS) entry which is preliminary data.</text>
</comment>
<dbReference type="AlphaFoldDB" id="A0A8K0PD99"/>
<keyword evidence="2" id="KW-1185">Reference proteome</keyword>
<dbReference type="OrthoDB" id="60033at2759"/>
<organism evidence="1 2">
    <name type="scientific">Elsinoe batatas</name>
    <dbReference type="NCBI Taxonomy" id="2601811"/>
    <lineage>
        <taxon>Eukaryota</taxon>
        <taxon>Fungi</taxon>
        <taxon>Dikarya</taxon>
        <taxon>Ascomycota</taxon>
        <taxon>Pezizomycotina</taxon>
        <taxon>Dothideomycetes</taxon>
        <taxon>Dothideomycetidae</taxon>
        <taxon>Myriangiales</taxon>
        <taxon>Elsinoaceae</taxon>
        <taxon>Elsinoe</taxon>
    </lineage>
</organism>
<dbReference type="Proteomes" id="UP000809789">
    <property type="component" value="Unassembled WGS sequence"/>
</dbReference>